<evidence type="ECO:0000313" key="2">
    <source>
        <dbReference type="EMBL" id="KAI0501459.1"/>
    </source>
</evidence>
<dbReference type="Proteomes" id="UP000829196">
    <property type="component" value="Unassembled WGS sequence"/>
</dbReference>
<reference evidence="2" key="1">
    <citation type="journal article" date="2022" name="Front. Genet.">
        <title>Chromosome-Scale Assembly of the Dendrobium nobile Genome Provides Insights Into the Molecular Mechanism of the Biosynthesis of the Medicinal Active Ingredient of Dendrobium.</title>
        <authorList>
            <person name="Xu Q."/>
            <person name="Niu S.-C."/>
            <person name="Li K.-L."/>
            <person name="Zheng P.-J."/>
            <person name="Zhang X.-J."/>
            <person name="Jia Y."/>
            <person name="Liu Y."/>
            <person name="Niu Y.-X."/>
            <person name="Yu L.-H."/>
            <person name="Chen D.-F."/>
            <person name="Zhang G.-Q."/>
        </authorList>
    </citation>
    <scope>NUCLEOTIDE SEQUENCE</scope>
    <source>
        <tissue evidence="2">Leaf</tissue>
    </source>
</reference>
<keyword evidence="3" id="KW-1185">Reference proteome</keyword>
<evidence type="ECO:0000256" key="1">
    <source>
        <dbReference type="SAM" id="MobiDB-lite"/>
    </source>
</evidence>
<name>A0A8T3AYL8_DENNO</name>
<proteinExistence type="predicted"/>
<accession>A0A8T3AYL8</accession>
<sequence>MYEATTRRQKPSLAPFLIDYKPLVTTNLDTKPSSSLLAFTTWLSSKTSLKSWKRAGIPVSTSTSSASTPQPPAPGPAFAGRRD</sequence>
<comment type="caution">
    <text evidence="2">The sequence shown here is derived from an EMBL/GenBank/DDBJ whole genome shotgun (WGS) entry which is preliminary data.</text>
</comment>
<organism evidence="2 3">
    <name type="scientific">Dendrobium nobile</name>
    <name type="common">Orchid</name>
    <dbReference type="NCBI Taxonomy" id="94219"/>
    <lineage>
        <taxon>Eukaryota</taxon>
        <taxon>Viridiplantae</taxon>
        <taxon>Streptophyta</taxon>
        <taxon>Embryophyta</taxon>
        <taxon>Tracheophyta</taxon>
        <taxon>Spermatophyta</taxon>
        <taxon>Magnoliopsida</taxon>
        <taxon>Liliopsida</taxon>
        <taxon>Asparagales</taxon>
        <taxon>Orchidaceae</taxon>
        <taxon>Epidendroideae</taxon>
        <taxon>Malaxideae</taxon>
        <taxon>Dendrobiinae</taxon>
        <taxon>Dendrobium</taxon>
    </lineage>
</organism>
<protein>
    <submittedName>
        <fullName evidence="2">Uncharacterized protein</fullName>
    </submittedName>
</protein>
<dbReference type="AlphaFoldDB" id="A0A8T3AYL8"/>
<feature type="region of interest" description="Disordered" evidence="1">
    <location>
        <begin position="58"/>
        <end position="83"/>
    </location>
</feature>
<dbReference type="EMBL" id="JAGYWB010000012">
    <property type="protein sequence ID" value="KAI0501459.1"/>
    <property type="molecule type" value="Genomic_DNA"/>
</dbReference>
<gene>
    <name evidence="2" type="ORF">KFK09_016404</name>
</gene>
<evidence type="ECO:0000313" key="3">
    <source>
        <dbReference type="Proteomes" id="UP000829196"/>
    </source>
</evidence>